<dbReference type="InterPro" id="IPR043504">
    <property type="entry name" value="Peptidase_S1_PA_chymotrypsin"/>
</dbReference>
<dbReference type="AlphaFoldDB" id="A0A4C1WP26"/>
<dbReference type="CDD" id="cd00190">
    <property type="entry name" value="Tryp_SPc"/>
    <property type="match status" value="1"/>
</dbReference>
<evidence type="ECO:0000313" key="8">
    <source>
        <dbReference type="Proteomes" id="UP000299102"/>
    </source>
</evidence>
<dbReference type="PANTHER" id="PTHR24276:SF91">
    <property type="entry name" value="AT26814P-RELATED"/>
    <property type="match status" value="1"/>
</dbReference>
<dbReference type="PANTHER" id="PTHR24276">
    <property type="entry name" value="POLYSERASE-RELATED"/>
    <property type="match status" value="1"/>
</dbReference>
<evidence type="ECO:0000256" key="5">
    <source>
        <dbReference type="ARBA" id="ARBA00023157"/>
    </source>
</evidence>
<dbReference type="InterPro" id="IPR050430">
    <property type="entry name" value="Peptidase_S1"/>
</dbReference>
<sequence length="301" mass="33379">MISTFHDNSTYTGRWAGEKCEKPICVKDYNMTMAGIDLKDQKLSMNLMERQRGPRIRKNCVDVASKNDDTLISRIVGGEKTTIEEHPYQVAIRANRDFCGGFIISNTYILTAAHCLGKVNASDLIMRAGSTFRNNGSKISVAEIIVHPDYNKKRYDKDIGIIRTTDPISFNKKIHPIPLPRRKRALLPGAEIIISGWGRTTETADNIPHQLREVTIQVVNFTLCRKVYGNILTENMFCAGDYENGGKGSCRGDSGGAAIQKELAVGIVSFAKGCARKKTPGVFVDIAAPDIRDFITKQTHL</sequence>
<dbReference type="FunFam" id="2.40.10.10:FF:000034">
    <property type="entry name" value="Eupolytin"/>
    <property type="match status" value="1"/>
</dbReference>
<keyword evidence="5" id="KW-1015">Disulfide bond</keyword>
<keyword evidence="2" id="KW-0645">Protease</keyword>
<keyword evidence="3" id="KW-0378">Hydrolase</keyword>
<dbReference type="OrthoDB" id="546450at2759"/>
<dbReference type="InterPro" id="IPR001314">
    <property type="entry name" value="Peptidase_S1A"/>
</dbReference>
<evidence type="ECO:0000256" key="2">
    <source>
        <dbReference type="ARBA" id="ARBA00022670"/>
    </source>
</evidence>
<dbReference type="SUPFAM" id="SSF50494">
    <property type="entry name" value="Trypsin-like serine proteases"/>
    <property type="match status" value="1"/>
</dbReference>
<dbReference type="GO" id="GO:0004252">
    <property type="term" value="F:serine-type endopeptidase activity"/>
    <property type="evidence" value="ECO:0007669"/>
    <property type="project" value="InterPro"/>
</dbReference>
<dbReference type="PRINTS" id="PR00722">
    <property type="entry name" value="CHYMOTRYPSIN"/>
</dbReference>
<evidence type="ECO:0000256" key="3">
    <source>
        <dbReference type="ARBA" id="ARBA00022801"/>
    </source>
</evidence>
<keyword evidence="4" id="KW-0720">Serine protease</keyword>
<dbReference type="EMBL" id="BGZK01000591">
    <property type="protein sequence ID" value="GBP51875.1"/>
    <property type="molecule type" value="Genomic_DNA"/>
</dbReference>
<dbReference type="Pfam" id="PF00089">
    <property type="entry name" value="Trypsin"/>
    <property type="match status" value="1"/>
</dbReference>
<dbReference type="GO" id="GO:0006508">
    <property type="term" value="P:proteolysis"/>
    <property type="evidence" value="ECO:0007669"/>
    <property type="project" value="UniProtKB-KW"/>
</dbReference>
<dbReference type="Proteomes" id="UP000299102">
    <property type="component" value="Unassembled WGS sequence"/>
</dbReference>
<organism evidence="7 8">
    <name type="scientific">Eumeta variegata</name>
    <name type="common">Bagworm moth</name>
    <name type="synonym">Eumeta japonica</name>
    <dbReference type="NCBI Taxonomy" id="151549"/>
    <lineage>
        <taxon>Eukaryota</taxon>
        <taxon>Metazoa</taxon>
        <taxon>Ecdysozoa</taxon>
        <taxon>Arthropoda</taxon>
        <taxon>Hexapoda</taxon>
        <taxon>Insecta</taxon>
        <taxon>Pterygota</taxon>
        <taxon>Neoptera</taxon>
        <taxon>Endopterygota</taxon>
        <taxon>Lepidoptera</taxon>
        <taxon>Glossata</taxon>
        <taxon>Ditrysia</taxon>
        <taxon>Tineoidea</taxon>
        <taxon>Psychidae</taxon>
        <taxon>Oiketicinae</taxon>
        <taxon>Eumeta</taxon>
    </lineage>
</organism>
<dbReference type="PROSITE" id="PS00134">
    <property type="entry name" value="TRYPSIN_HIS"/>
    <property type="match status" value="1"/>
</dbReference>
<keyword evidence="8" id="KW-1185">Reference proteome</keyword>
<evidence type="ECO:0000313" key="7">
    <source>
        <dbReference type="EMBL" id="GBP51875.1"/>
    </source>
</evidence>
<reference evidence="7 8" key="1">
    <citation type="journal article" date="2019" name="Commun. Biol.">
        <title>The bagworm genome reveals a unique fibroin gene that provides high tensile strength.</title>
        <authorList>
            <person name="Kono N."/>
            <person name="Nakamura H."/>
            <person name="Ohtoshi R."/>
            <person name="Tomita M."/>
            <person name="Numata K."/>
            <person name="Arakawa K."/>
        </authorList>
    </citation>
    <scope>NUCLEOTIDE SEQUENCE [LARGE SCALE GENOMIC DNA]</scope>
</reference>
<dbReference type="InterPro" id="IPR009003">
    <property type="entry name" value="Peptidase_S1_PA"/>
</dbReference>
<proteinExistence type="inferred from homology"/>
<protein>
    <submittedName>
        <fullName evidence="7">Mite allergen Der p 3</fullName>
    </submittedName>
</protein>
<dbReference type="InterPro" id="IPR018114">
    <property type="entry name" value="TRYPSIN_HIS"/>
</dbReference>
<evidence type="ECO:0000256" key="1">
    <source>
        <dbReference type="ARBA" id="ARBA00007664"/>
    </source>
</evidence>
<comment type="caution">
    <text evidence="7">The sequence shown here is derived from an EMBL/GenBank/DDBJ whole genome shotgun (WGS) entry which is preliminary data.</text>
</comment>
<dbReference type="STRING" id="151549.A0A4C1WP26"/>
<dbReference type="SMART" id="SM00020">
    <property type="entry name" value="Tryp_SPc"/>
    <property type="match status" value="1"/>
</dbReference>
<gene>
    <name evidence="7" type="primary">DERP3</name>
    <name evidence="7" type="ORF">EVAR_47052_1</name>
</gene>
<dbReference type="InterPro" id="IPR001254">
    <property type="entry name" value="Trypsin_dom"/>
</dbReference>
<evidence type="ECO:0000259" key="6">
    <source>
        <dbReference type="PROSITE" id="PS50240"/>
    </source>
</evidence>
<comment type="similarity">
    <text evidence="1">Belongs to the peptidase S1 family.</text>
</comment>
<dbReference type="PROSITE" id="PS50240">
    <property type="entry name" value="TRYPSIN_DOM"/>
    <property type="match status" value="1"/>
</dbReference>
<name>A0A4C1WP26_EUMVA</name>
<feature type="domain" description="Peptidase S1" evidence="6">
    <location>
        <begin position="75"/>
        <end position="300"/>
    </location>
</feature>
<evidence type="ECO:0000256" key="4">
    <source>
        <dbReference type="ARBA" id="ARBA00022825"/>
    </source>
</evidence>
<accession>A0A4C1WP26</accession>
<dbReference type="Gene3D" id="2.40.10.10">
    <property type="entry name" value="Trypsin-like serine proteases"/>
    <property type="match status" value="1"/>
</dbReference>